<protein>
    <submittedName>
        <fullName evidence="1">Uncharacterized protein</fullName>
    </submittedName>
</protein>
<keyword evidence="2" id="KW-1185">Reference proteome</keyword>
<dbReference type="EMBL" id="CAJOBZ010000012">
    <property type="protein sequence ID" value="CAF4837305.1"/>
    <property type="molecule type" value="Genomic_DNA"/>
</dbReference>
<name>A0A821RC94_9NEOP</name>
<comment type="caution">
    <text evidence="1">The sequence shown here is derived from an EMBL/GenBank/DDBJ whole genome shotgun (WGS) entry which is preliminary data.</text>
</comment>
<sequence length="95" mass="9875">MPSEPAVAVHDGVLTRVADQAHLVGHPPCAVGHRLFAGLVPVIVAAAQIARAGIIAPTVGHHHQGAPLSHVADQIVGTDTEKMTSDLLNWTMVLN</sequence>
<accession>A0A821RC94</accession>
<reference evidence="1" key="1">
    <citation type="submission" date="2021-02" db="EMBL/GenBank/DDBJ databases">
        <authorList>
            <person name="Steward A R."/>
        </authorList>
    </citation>
    <scope>NUCLEOTIDE SEQUENCE</scope>
</reference>
<gene>
    <name evidence="1" type="ORF">PMACD_LOCUS5792</name>
</gene>
<organism evidence="1 2">
    <name type="scientific">Pieris macdunnoughi</name>
    <dbReference type="NCBI Taxonomy" id="345717"/>
    <lineage>
        <taxon>Eukaryota</taxon>
        <taxon>Metazoa</taxon>
        <taxon>Ecdysozoa</taxon>
        <taxon>Arthropoda</taxon>
        <taxon>Hexapoda</taxon>
        <taxon>Insecta</taxon>
        <taxon>Pterygota</taxon>
        <taxon>Neoptera</taxon>
        <taxon>Endopterygota</taxon>
        <taxon>Lepidoptera</taxon>
        <taxon>Glossata</taxon>
        <taxon>Ditrysia</taxon>
        <taxon>Papilionoidea</taxon>
        <taxon>Pieridae</taxon>
        <taxon>Pierinae</taxon>
        <taxon>Pieris</taxon>
    </lineage>
</organism>
<evidence type="ECO:0000313" key="2">
    <source>
        <dbReference type="Proteomes" id="UP000663880"/>
    </source>
</evidence>
<dbReference type="AlphaFoldDB" id="A0A821RC94"/>
<dbReference type="Proteomes" id="UP000663880">
    <property type="component" value="Unassembled WGS sequence"/>
</dbReference>
<proteinExistence type="predicted"/>
<evidence type="ECO:0000313" key="1">
    <source>
        <dbReference type="EMBL" id="CAF4837305.1"/>
    </source>
</evidence>